<reference evidence="18" key="1">
    <citation type="submission" date="2025-08" db="UniProtKB">
        <authorList>
            <consortium name="Ensembl"/>
        </authorList>
    </citation>
    <scope>IDENTIFICATION</scope>
</reference>
<evidence type="ECO:0000256" key="13">
    <source>
        <dbReference type="ARBA" id="ARBA00023306"/>
    </source>
</evidence>
<evidence type="ECO:0000256" key="10">
    <source>
        <dbReference type="ARBA" id="ARBA00022990"/>
    </source>
</evidence>
<dbReference type="OrthoDB" id="10001928at2759"/>
<dbReference type="InterPro" id="IPR015915">
    <property type="entry name" value="Kelch-typ_b-propeller"/>
</dbReference>
<keyword evidence="5" id="KW-0597">Phosphoprotein</keyword>
<gene>
    <name evidence="18" type="primary">HCFC2</name>
</gene>
<dbReference type="SUPFAM" id="SSF49265">
    <property type="entry name" value="Fibronectin type III"/>
    <property type="match status" value="1"/>
</dbReference>
<dbReference type="CDD" id="cd00063">
    <property type="entry name" value="FN3"/>
    <property type="match status" value="2"/>
</dbReference>
<evidence type="ECO:0000256" key="11">
    <source>
        <dbReference type="ARBA" id="ARBA00023180"/>
    </source>
</evidence>
<organism evidence="18 19">
    <name type="scientific">Varanus komodoensis</name>
    <name type="common">Komodo dragon</name>
    <dbReference type="NCBI Taxonomy" id="61221"/>
    <lineage>
        <taxon>Eukaryota</taxon>
        <taxon>Metazoa</taxon>
        <taxon>Chordata</taxon>
        <taxon>Craniata</taxon>
        <taxon>Vertebrata</taxon>
        <taxon>Euteleostomi</taxon>
        <taxon>Lepidosauria</taxon>
        <taxon>Squamata</taxon>
        <taxon>Bifurcata</taxon>
        <taxon>Unidentata</taxon>
        <taxon>Episquamata</taxon>
        <taxon>Toxicofera</taxon>
        <taxon>Anguimorpha</taxon>
        <taxon>Paleoanguimorpha</taxon>
        <taxon>Varanoidea</taxon>
        <taxon>Varanidae</taxon>
        <taxon>Varanus</taxon>
    </lineage>
</organism>
<dbReference type="Proteomes" id="UP000694545">
    <property type="component" value="Unplaced"/>
</dbReference>
<keyword evidence="7" id="KW-0068">Autocatalytic cleavage</keyword>
<dbReference type="InterPro" id="IPR043536">
    <property type="entry name" value="HCF1/2"/>
</dbReference>
<keyword evidence="19" id="KW-1185">Reference proteome</keyword>
<name>A0A8D2L2H2_VARKO</name>
<keyword evidence="4" id="KW-1017">Isopeptide bond</keyword>
<dbReference type="KEGG" id="vko:123028839"/>
<evidence type="ECO:0000256" key="14">
    <source>
        <dbReference type="ARBA" id="ARBA00074287"/>
    </source>
</evidence>
<dbReference type="PROSITE" id="PS50853">
    <property type="entry name" value="FN3"/>
    <property type="match status" value="2"/>
</dbReference>
<dbReference type="InterPro" id="IPR036116">
    <property type="entry name" value="FN3_sf"/>
</dbReference>
<evidence type="ECO:0000256" key="7">
    <source>
        <dbReference type="ARBA" id="ARBA00022813"/>
    </source>
</evidence>
<evidence type="ECO:0000256" key="15">
    <source>
        <dbReference type="ARBA" id="ARBA00081526"/>
    </source>
</evidence>
<evidence type="ECO:0000256" key="4">
    <source>
        <dbReference type="ARBA" id="ARBA00022499"/>
    </source>
</evidence>
<accession>A0A8D2L2H2</accession>
<keyword evidence="9" id="KW-0156">Chromatin regulator</keyword>
<dbReference type="OMA" id="VFKTLYC"/>
<evidence type="ECO:0000256" key="12">
    <source>
        <dbReference type="ARBA" id="ARBA00023242"/>
    </source>
</evidence>
<dbReference type="SMART" id="SM00060">
    <property type="entry name" value="FN3"/>
    <property type="match status" value="2"/>
</dbReference>
<dbReference type="Gene3D" id="2.60.40.10">
    <property type="entry name" value="Immunoglobulins"/>
    <property type="match status" value="2"/>
</dbReference>
<dbReference type="PANTHER" id="PTHR46003:SF2">
    <property type="entry name" value="HOST CELL FACTOR 2"/>
    <property type="match status" value="1"/>
</dbReference>
<evidence type="ECO:0000256" key="16">
    <source>
        <dbReference type="SAM" id="MobiDB-lite"/>
    </source>
</evidence>
<feature type="region of interest" description="Disordered" evidence="16">
    <location>
        <begin position="422"/>
        <end position="461"/>
    </location>
</feature>
<dbReference type="GO" id="GO:0003713">
    <property type="term" value="F:transcription coactivator activity"/>
    <property type="evidence" value="ECO:0007669"/>
    <property type="project" value="TreeGrafter"/>
</dbReference>
<dbReference type="RefSeq" id="XP_044297036.1">
    <property type="nucleotide sequence ID" value="XM_044441101.1"/>
</dbReference>
<feature type="domain" description="Fibronectin type-III" evidence="17">
    <location>
        <begin position="564"/>
        <end position="655"/>
    </location>
</feature>
<comment type="subcellular location">
    <subcellularLocation>
        <location evidence="1">Nucleus</location>
    </subcellularLocation>
</comment>
<dbReference type="FunFam" id="2.120.10.80:FF:000008">
    <property type="entry name" value="host cell factor 1 isoform X1"/>
    <property type="match status" value="1"/>
</dbReference>
<dbReference type="Pfam" id="PF13854">
    <property type="entry name" value="Kelch_HCF"/>
    <property type="match status" value="1"/>
</dbReference>
<keyword evidence="8" id="KW-0832">Ubl conjugation</keyword>
<feature type="domain" description="Fibronectin type-III" evidence="17">
    <location>
        <begin position="657"/>
        <end position="768"/>
    </location>
</feature>
<dbReference type="FunFam" id="2.120.10.80:FF:000015">
    <property type="entry name" value="host cell factor 1 isoform X1"/>
    <property type="match status" value="1"/>
</dbReference>
<evidence type="ECO:0000256" key="3">
    <source>
        <dbReference type="ARBA" id="ARBA00022481"/>
    </source>
</evidence>
<evidence type="ECO:0000256" key="2">
    <source>
        <dbReference type="ARBA" id="ARBA00022441"/>
    </source>
</evidence>
<keyword evidence="11" id="KW-0325">Glycoprotein</keyword>
<dbReference type="SUPFAM" id="SSF117281">
    <property type="entry name" value="Kelch motif"/>
    <property type="match status" value="1"/>
</dbReference>
<dbReference type="GO" id="GO:0035097">
    <property type="term" value="C:histone methyltransferase complex"/>
    <property type="evidence" value="ECO:0007669"/>
    <property type="project" value="TreeGrafter"/>
</dbReference>
<evidence type="ECO:0000256" key="1">
    <source>
        <dbReference type="ARBA" id="ARBA00004123"/>
    </source>
</evidence>
<keyword evidence="13" id="KW-0131">Cell cycle</keyword>
<keyword evidence="6" id="KW-0677">Repeat</keyword>
<feature type="region of interest" description="Disordered" evidence="16">
    <location>
        <begin position="525"/>
        <end position="569"/>
    </location>
</feature>
<evidence type="ECO:0000256" key="8">
    <source>
        <dbReference type="ARBA" id="ARBA00022843"/>
    </source>
</evidence>
<reference evidence="18" key="2">
    <citation type="submission" date="2025-09" db="UniProtKB">
        <authorList>
            <consortium name="Ensembl"/>
        </authorList>
    </citation>
    <scope>IDENTIFICATION</scope>
</reference>
<feature type="compositionally biased region" description="Polar residues" evidence="16">
    <location>
        <begin position="541"/>
        <end position="551"/>
    </location>
</feature>
<evidence type="ECO:0000256" key="9">
    <source>
        <dbReference type="ARBA" id="ARBA00022853"/>
    </source>
</evidence>
<keyword evidence="3" id="KW-0488">Methylation</keyword>
<sequence>MAAGAAALNWRRVSSFTGPVPRSRHGHRAVAIRELVIIFGGGNEGIADELHVYNTATNQWFLPAVRGDIPPGCAAHGFVCDGTRILVFGGMVEYGRYSNDLYELQASRWLWKKMRPQHPAVGLPPCPRLGHSFSLYGNKCYLFGGLANESEDSNNNIPRYLNDFYELELQHGSGVMGWSIPVTKGVLPSPRESHTAIIYCRKDSGNPKMFIFGGMSGCRLNDLWELDIETMTWSKPETKGTLPLPRSLHTASVIGNKMYIFGGWVPQNTDNNLPSQDGEWKCTGSFSYLNLDTAEWVSLISDCQEDKNNLLPGPRAGHCAVIVGTRLYIWSGRDGYRKAWNNQVCCKDLWYLDTEKPPAPSQVQLIRATTNSFQVKWDEVPTVEGYLLQLSLDMPAPAEVPSTVLPEASSPNVQGIKLDLQSQTPSKVPNNVQISISETKSKELENTKKNHSISKESNAPACLPASTLGPQISANVNDLLDFDTRTSKLDTSASSIVSTTQNAGTQQAVKTESSSTNGAVVKDEASLTTVSSNPEAKETVGPSTRTTSVNPLDSALPLPKTSPPRQNARVRTQERRWYDVGIFQNNSALVNQFYLLAEEKATVSSKVDNADVPNDSLLKKQDLAPGTLYRFRVAAINGCGIGPFSKVSEFKTCIPGFPGAPSIVKISKSADCIHLSWEPPVSPSGNILEYSAYLAIRTTQLQENPNQLMFMKIYCGLKTSCTVTAAQLANAHVDHTSKPAIVFRISAKNERGYGPATQVRWLQETKTSSSK</sequence>
<feature type="compositionally biased region" description="Polar residues" evidence="16">
    <location>
        <begin position="422"/>
        <end position="438"/>
    </location>
</feature>
<protein>
    <recommendedName>
        <fullName evidence="14">Host cell factor 1</fullName>
    </recommendedName>
    <alternativeName>
        <fullName evidence="15">C1 factor</fullName>
    </alternativeName>
</protein>
<feature type="compositionally biased region" description="Polar residues" evidence="16">
    <location>
        <begin position="500"/>
        <end position="518"/>
    </location>
</feature>
<keyword evidence="12" id="KW-0539">Nucleus</keyword>
<evidence type="ECO:0000259" key="17">
    <source>
        <dbReference type="PROSITE" id="PS50853"/>
    </source>
</evidence>
<dbReference type="Gene3D" id="2.120.10.80">
    <property type="entry name" value="Kelch-type beta propeller"/>
    <property type="match status" value="2"/>
</dbReference>
<evidence type="ECO:0000313" key="19">
    <source>
        <dbReference type="Proteomes" id="UP000694545"/>
    </source>
</evidence>
<dbReference type="Ensembl" id="ENSVKKT00000016138.1">
    <property type="protein sequence ID" value="ENSVKKP00000015764.1"/>
    <property type="gene ID" value="ENSVKKG00000010761.1"/>
</dbReference>
<keyword evidence="2" id="KW-0880">Kelch repeat</keyword>
<dbReference type="InterPro" id="IPR003961">
    <property type="entry name" value="FN3_dom"/>
</dbReference>
<dbReference type="Gene3D" id="6.10.250.2590">
    <property type="match status" value="1"/>
</dbReference>
<dbReference type="CTD" id="29915"/>
<dbReference type="InterPro" id="IPR013783">
    <property type="entry name" value="Ig-like_fold"/>
</dbReference>
<feature type="region of interest" description="Disordered" evidence="16">
    <location>
        <begin position="500"/>
        <end position="519"/>
    </location>
</feature>
<dbReference type="InterPro" id="IPR059124">
    <property type="entry name" value="Kelch_HCF"/>
</dbReference>
<dbReference type="PANTHER" id="PTHR46003">
    <property type="entry name" value="HOST CELL FACTOR"/>
    <property type="match status" value="1"/>
</dbReference>
<feature type="compositionally biased region" description="Basic and acidic residues" evidence="16">
    <location>
        <begin position="439"/>
        <end position="448"/>
    </location>
</feature>
<evidence type="ECO:0000256" key="5">
    <source>
        <dbReference type="ARBA" id="ARBA00022553"/>
    </source>
</evidence>
<dbReference type="FunFam" id="2.60.40.10:FF:000259">
    <property type="entry name" value="Host cell factor 1 (Predicted)"/>
    <property type="match status" value="1"/>
</dbReference>
<evidence type="ECO:0000256" key="6">
    <source>
        <dbReference type="ARBA" id="ARBA00022737"/>
    </source>
</evidence>
<dbReference type="GO" id="GO:0006338">
    <property type="term" value="P:chromatin remodeling"/>
    <property type="evidence" value="ECO:0007669"/>
    <property type="project" value="TreeGrafter"/>
</dbReference>
<evidence type="ECO:0000313" key="18">
    <source>
        <dbReference type="Ensembl" id="ENSVKKP00000015764.1"/>
    </source>
</evidence>
<proteinExistence type="predicted"/>
<keyword evidence="10" id="KW-0007">Acetylation</keyword>
<dbReference type="AlphaFoldDB" id="A0A8D2L2H2"/>
<dbReference type="GeneID" id="123028839"/>